<keyword evidence="12" id="KW-0175">Coiled coil</keyword>
<reference evidence="15" key="2">
    <citation type="journal article" date="2014" name="Nat. Commun.">
        <title>The cavefish genome reveals candidate genes for eye loss.</title>
        <authorList>
            <person name="McGaugh S.E."/>
            <person name="Gross J.B."/>
            <person name="Aken B."/>
            <person name="Blin M."/>
            <person name="Borowsky R."/>
            <person name="Chalopin D."/>
            <person name="Hinaux H."/>
            <person name="Jeffery W.R."/>
            <person name="Keene A."/>
            <person name="Ma L."/>
            <person name="Minx P."/>
            <person name="Murphy D."/>
            <person name="O'Quin K.E."/>
            <person name="Retaux S."/>
            <person name="Rohner N."/>
            <person name="Searle S.M."/>
            <person name="Stahl B.A."/>
            <person name="Tabin C."/>
            <person name="Volff J.N."/>
            <person name="Yoshizawa M."/>
            <person name="Warren W.C."/>
        </authorList>
    </citation>
    <scope>NUCLEOTIDE SEQUENCE [LARGE SCALE GENOMIC DNA]</scope>
    <source>
        <strain evidence="15">female</strain>
    </source>
</reference>
<evidence type="ECO:0000256" key="3">
    <source>
        <dbReference type="ARBA" id="ARBA00009071"/>
    </source>
</evidence>
<dbReference type="Pfam" id="PF00612">
    <property type="entry name" value="IQ"/>
    <property type="match status" value="1"/>
</dbReference>
<organism evidence="14 15">
    <name type="scientific">Astyanax mexicanus</name>
    <name type="common">Blind cave fish</name>
    <name type="synonym">Astyanax fasciatus mexicanus</name>
    <dbReference type="NCBI Taxonomy" id="7994"/>
    <lineage>
        <taxon>Eukaryota</taxon>
        <taxon>Metazoa</taxon>
        <taxon>Chordata</taxon>
        <taxon>Craniata</taxon>
        <taxon>Vertebrata</taxon>
        <taxon>Euteleostomi</taxon>
        <taxon>Actinopterygii</taxon>
        <taxon>Neopterygii</taxon>
        <taxon>Teleostei</taxon>
        <taxon>Ostariophysi</taxon>
        <taxon>Characiformes</taxon>
        <taxon>Characoidei</taxon>
        <taxon>Acestrorhamphidae</taxon>
        <taxon>Acestrorhamphinae</taxon>
        <taxon>Astyanax</taxon>
    </lineage>
</organism>
<evidence type="ECO:0000256" key="11">
    <source>
        <dbReference type="ARBA" id="ARBA00046836"/>
    </source>
</evidence>
<dbReference type="eggNOG" id="ENOG502QQS9">
    <property type="taxonomic scope" value="Eukaryota"/>
</dbReference>
<dbReference type="SMART" id="SM00015">
    <property type="entry name" value="IQ"/>
    <property type="match status" value="1"/>
</dbReference>
<proteinExistence type="inferred from homology"/>
<evidence type="ECO:0000256" key="2">
    <source>
        <dbReference type="ARBA" id="ARBA00004611"/>
    </source>
</evidence>
<keyword evidence="7" id="KW-0969">Cilium</keyword>
<feature type="compositionally biased region" description="Basic residues" evidence="13">
    <location>
        <begin position="397"/>
        <end position="415"/>
    </location>
</feature>
<protein>
    <recommendedName>
        <fullName evidence="4">Dynein regulatory complex protein 10</fullName>
    </recommendedName>
    <alternativeName>
        <fullName evidence="10">IQ domain-containing protein D</fullName>
    </alternativeName>
</protein>
<comment type="subunit">
    <text evidence="11">Component of the nexin-dynein regulatory complex (N-DRC). Interacts with CFAP52.</text>
</comment>
<evidence type="ECO:0000256" key="6">
    <source>
        <dbReference type="ARBA" id="ARBA00022846"/>
    </source>
</evidence>
<dbReference type="GeneTree" id="ENSGT00730000111354"/>
<evidence type="ECO:0000313" key="15">
    <source>
        <dbReference type="Proteomes" id="UP000018467"/>
    </source>
</evidence>
<evidence type="ECO:0000256" key="8">
    <source>
        <dbReference type="ARBA" id="ARBA00023212"/>
    </source>
</evidence>
<dbReference type="Proteomes" id="UP000018467">
    <property type="component" value="Unassembled WGS sequence"/>
</dbReference>
<dbReference type="Ensembl" id="ENSAMXT00000008878.2">
    <property type="protein sequence ID" value="ENSAMXP00000008878.2"/>
    <property type="gene ID" value="ENSAMXG00000008639.2"/>
</dbReference>
<dbReference type="Bgee" id="ENSAMXG00000008639">
    <property type="expression patterns" value="Expressed in testis and 2 other cell types or tissues"/>
</dbReference>
<evidence type="ECO:0000256" key="1">
    <source>
        <dbReference type="ARBA" id="ARBA00003029"/>
    </source>
</evidence>
<evidence type="ECO:0000256" key="10">
    <source>
        <dbReference type="ARBA" id="ARBA00032180"/>
    </source>
</evidence>
<keyword evidence="8" id="KW-0206">Cytoskeleton</keyword>
<dbReference type="PANTHER" id="PTHR31598">
    <property type="entry name" value="IQ DOMAIN-CONTAINING PROTEIN D"/>
    <property type="match status" value="1"/>
</dbReference>
<keyword evidence="6" id="KW-0282">Flagellum</keyword>
<dbReference type="PANTHER" id="PTHR31598:SF1">
    <property type="entry name" value="DYNEIN REGULATORY COMPLEX PROTEIN 10"/>
    <property type="match status" value="1"/>
</dbReference>
<evidence type="ECO:0000256" key="4">
    <source>
        <dbReference type="ARBA" id="ARBA00021752"/>
    </source>
</evidence>
<sequence>NPNLLKQRQMMKLSVVRDTKPLTRETPQFINLFSKKRMSPEIQRIVGVLDECIYSMELVALLPSEETRLQSLSQKLRPEMTSTLAEDLRLGKEYETLSLDPEAEGQEAAAEAVQTSFLNVSRLLRSCPSSAEVVLKDSEPLKEDRKGVQEMLEWLKDYRSFLLQQLYMTPREERLHLQQMREAPLRYESNQEALAALEREMAATIEAMDKEISWLSKVIDWLKRSMDRIEKRAEDFVAQKKNNAERRNESLQKTSQLKQAQILEEISQLELQLESLIKRGLEDEREQRKRCTKLRGMVEDWIDVYDTEIEQKQTELEETTQLYEMEMAELSDLQKYHAVREVEYLQVVERRRIEKELREKEERERGLRIRAAAVILQSFWKGWRVRKAMKEKSKKSAEKKKGKGKGKKGKGKKGK</sequence>
<reference evidence="14" key="3">
    <citation type="submission" date="2025-08" db="UniProtKB">
        <authorList>
            <consortium name="Ensembl"/>
        </authorList>
    </citation>
    <scope>IDENTIFICATION</scope>
</reference>
<comment type="subcellular location">
    <subcellularLocation>
        <location evidence="2">Cytoplasm</location>
        <location evidence="2">Cytoskeleton</location>
        <location evidence="2">Flagellum axoneme</location>
    </subcellularLocation>
</comment>
<comment type="function">
    <text evidence="1">Component of the nexin-dynein regulatory complex (N-DRC), a key regulator of ciliary/flagellar motility which maintains the alignment and integrity of the distal axoneme and regulates microtubule sliding in motile axonemes.</text>
</comment>
<reference evidence="15" key="1">
    <citation type="submission" date="2013-03" db="EMBL/GenBank/DDBJ databases">
        <authorList>
            <person name="Jeffery W."/>
            <person name="Warren W."/>
            <person name="Wilson R.K."/>
        </authorList>
    </citation>
    <scope>NUCLEOTIDE SEQUENCE</scope>
    <source>
        <strain evidence="15">female</strain>
    </source>
</reference>
<evidence type="ECO:0000256" key="9">
    <source>
        <dbReference type="ARBA" id="ARBA00023273"/>
    </source>
</evidence>
<name>W5KMR6_ASTMX</name>
<keyword evidence="15" id="KW-1185">Reference proteome</keyword>
<evidence type="ECO:0000256" key="13">
    <source>
        <dbReference type="SAM" id="MobiDB-lite"/>
    </source>
</evidence>
<dbReference type="STRING" id="7994.ENSAMXP00000008878"/>
<evidence type="ECO:0000256" key="12">
    <source>
        <dbReference type="SAM" id="Coils"/>
    </source>
</evidence>
<evidence type="ECO:0000256" key="5">
    <source>
        <dbReference type="ARBA" id="ARBA00022490"/>
    </source>
</evidence>
<reference evidence="14" key="4">
    <citation type="submission" date="2025-09" db="UniProtKB">
        <authorList>
            <consortium name="Ensembl"/>
        </authorList>
    </citation>
    <scope>IDENTIFICATION</scope>
</reference>
<evidence type="ECO:0000313" key="14">
    <source>
        <dbReference type="Ensembl" id="ENSAMXP00000008878.2"/>
    </source>
</evidence>
<keyword evidence="5" id="KW-0963">Cytoplasm</keyword>
<dbReference type="InterPro" id="IPR000048">
    <property type="entry name" value="IQ_motif_EF-hand-BS"/>
</dbReference>
<keyword evidence="9" id="KW-0966">Cell projection</keyword>
<feature type="region of interest" description="Disordered" evidence="13">
    <location>
        <begin position="386"/>
        <end position="415"/>
    </location>
</feature>
<dbReference type="PROSITE" id="PS50096">
    <property type="entry name" value="IQ"/>
    <property type="match status" value="1"/>
</dbReference>
<dbReference type="HOGENOM" id="CLU_637710_0_0_1"/>
<dbReference type="InParanoid" id="W5KMR6"/>
<accession>W5KMR6</accession>
<comment type="similarity">
    <text evidence="3">Belongs to the DRC10 family.</text>
</comment>
<dbReference type="AlphaFoldDB" id="W5KMR6"/>
<dbReference type="InterPro" id="IPR042815">
    <property type="entry name" value="DRC10"/>
</dbReference>
<evidence type="ECO:0000256" key="7">
    <source>
        <dbReference type="ARBA" id="ARBA00023069"/>
    </source>
</evidence>
<feature type="coiled-coil region" evidence="12">
    <location>
        <begin position="234"/>
        <end position="370"/>
    </location>
</feature>